<accession>A0A0W1R7W6</accession>
<protein>
    <recommendedName>
        <fullName evidence="4">Peptidase S9 prolyl oligopeptidase catalytic domain-containing protein</fullName>
    </recommendedName>
</protein>
<organism evidence="5 6">
    <name type="scientific">Haloprofundus marisrubri</name>
    <dbReference type="NCBI Taxonomy" id="1514971"/>
    <lineage>
        <taxon>Archaea</taxon>
        <taxon>Methanobacteriati</taxon>
        <taxon>Methanobacteriota</taxon>
        <taxon>Stenosarchaea group</taxon>
        <taxon>Halobacteria</taxon>
        <taxon>Halobacteriales</taxon>
        <taxon>Haloferacaceae</taxon>
        <taxon>Haloprofundus</taxon>
    </lineage>
</organism>
<dbReference type="SUPFAM" id="SSF82171">
    <property type="entry name" value="DPP6 N-terminal domain-like"/>
    <property type="match status" value="1"/>
</dbReference>
<dbReference type="InterPro" id="IPR011659">
    <property type="entry name" value="WD40"/>
</dbReference>
<keyword evidence="1" id="KW-0378">Hydrolase</keyword>
<dbReference type="OrthoDB" id="33195at2157"/>
<proteinExistence type="predicted"/>
<feature type="domain" description="Peptidase S9 prolyl oligopeptidase catalytic" evidence="4">
    <location>
        <begin position="412"/>
        <end position="620"/>
    </location>
</feature>
<feature type="region of interest" description="Disordered" evidence="3">
    <location>
        <begin position="312"/>
        <end position="354"/>
    </location>
</feature>
<gene>
    <name evidence="5" type="ORF">AUR64_17075</name>
</gene>
<dbReference type="GO" id="GO:0006508">
    <property type="term" value="P:proteolysis"/>
    <property type="evidence" value="ECO:0007669"/>
    <property type="project" value="InterPro"/>
</dbReference>
<evidence type="ECO:0000259" key="4">
    <source>
        <dbReference type="Pfam" id="PF00326"/>
    </source>
</evidence>
<evidence type="ECO:0000256" key="3">
    <source>
        <dbReference type="SAM" id="MobiDB-lite"/>
    </source>
</evidence>
<comment type="caution">
    <text evidence="5">The sequence shown here is derived from an EMBL/GenBank/DDBJ whole genome shotgun (WGS) entry which is preliminary data.</text>
</comment>
<dbReference type="InterPro" id="IPR029058">
    <property type="entry name" value="AB_hydrolase_fold"/>
</dbReference>
<dbReference type="AlphaFoldDB" id="A0A0W1R7W6"/>
<name>A0A0W1R7W6_9EURY</name>
<dbReference type="RefSeq" id="WP_058582637.1">
    <property type="nucleotide sequence ID" value="NZ_LOPU01000029.1"/>
</dbReference>
<dbReference type="Gene3D" id="3.40.50.1820">
    <property type="entry name" value="alpha/beta hydrolase"/>
    <property type="match status" value="1"/>
</dbReference>
<dbReference type="EMBL" id="LOPU01000029">
    <property type="protein sequence ID" value="KTG09485.1"/>
    <property type="molecule type" value="Genomic_DNA"/>
</dbReference>
<dbReference type="InterPro" id="IPR011042">
    <property type="entry name" value="6-blade_b-propeller_TolB-like"/>
</dbReference>
<sequence>MYRRDIRDTRYDTLLADLASVDSVVQAVPSPTDDRIAYAKNREGQTDLWLLDDEATSDVRLTSEGVVAVRYGRGDPRWFDFSPDGTELAYLSASGSLSVVDLQTGEKRALVGDDAADLGLSWSDDGSELAVVANRRSRATLGVVAADGSRLDSLRDDAYLYADPQFAGDDVYAIRAPHRSLFDDEATLVRVARGDVGGDPEGDAIFAESDVRAASPRPRPGAEEEIAFVHDGSGFDAVYLATSDGNAGGDGDDDGGNGDWHIEPLFAEDGAEVAAPSWHPDGDRLAVTVTRDAEAHVWTLELDGSEVVEREQLTEGKETHTAPAWDGDSVLSTADSPTTPAAIRDVSSGERRSPTTFVGLEDRLSTPERLSYESSGREIQAVVYPPADDAESDSVPLLVKAHGGPTSYDKFAFDYRAQYFVALGYAVILPNYRGSDAYGRAFRNANDHDWGGGDLDDVINAADAVADTYDAVDGDRAGIFGGSGGGLMTANALGNSDRFRAGAAFYGVYDYESFVDDTDDVGWQLMKRELGDLATDLDNYRAASPIRHVADIDAPLLVLHGEDDARVPISQSEQLVDELEAHGKRYEFRRYDGEPHGFGQRENVVDAYTRVADLFAKYLQVDPDRGTSRPHPPE</sequence>
<dbReference type="Proteomes" id="UP000054387">
    <property type="component" value="Unassembled WGS sequence"/>
</dbReference>
<evidence type="ECO:0000313" key="5">
    <source>
        <dbReference type="EMBL" id="KTG09485.1"/>
    </source>
</evidence>
<dbReference type="InterPro" id="IPR001375">
    <property type="entry name" value="Peptidase_S9_cat"/>
</dbReference>
<dbReference type="Pfam" id="PF07676">
    <property type="entry name" value="PD40"/>
    <property type="match status" value="1"/>
</dbReference>
<evidence type="ECO:0000256" key="1">
    <source>
        <dbReference type="ARBA" id="ARBA00022801"/>
    </source>
</evidence>
<reference evidence="5 6" key="1">
    <citation type="submission" date="2015-12" db="EMBL/GenBank/DDBJ databases">
        <title>Haloprofundus marisrubri gen. nov., sp. nov., an extremely halophilic archaeon isolated from the Discovery deep brine-seawater interface in the Red Sea.</title>
        <authorList>
            <person name="Zhang G."/>
            <person name="Stingl U."/>
            <person name="Rashid M."/>
        </authorList>
    </citation>
    <scope>NUCLEOTIDE SEQUENCE [LARGE SCALE GENOMIC DNA]</scope>
    <source>
        <strain evidence="5 6">SB9</strain>
    </source>
</reference>
<dbReference type="Pfam" id="PF00326">
    <property type="entry name" value="Peptidase_S9"/>
    <property type="match status" value="1"/>
</dbReference>
<dbReference type="GO" id="GO:0004252">
    <property type="term" value="F:serine-type endopeptidase activity"/>
    <property type="evidence" value="ECO:0007669"/>
    <property type="project" value="TreeGrafter"/>
</dbReference>
<dbReference type="PANTHER" id="PTHR42776">
    <property type="entry name" value="SERINE PEPTIDASE S9 FAMILY MEMBER"/>
    <property type="match status" value="1"/>
</dbReference>
<dbReference type="PANTHER" id="PTHR42776:SF27">
    <property type="entry name" value="DIPEPTIDYL PEPTIDASE FAMILY MEMBER 6"/>
    <property type="match status" value="1"/>
</dbReference>
<evidence type="ECO:0000313" key="6">
    <source>
        <dbReference type="Proteomes" id="UP000054387"/>
    </source>
</evidence>
<dbReference type="Gene3D" id="2.120.10.30">
    <property type="entry name" value="TolB, C-terminal domain"/>
    <property type="match status" value="1"/>
</dbReference>
<keyword evidence="6" id="KW-1185">Reference proteome</keyword>
<dbReference type="STRING" id="1514971.AUR64_17075"/>
<feature type="compositionally biased region" description="Polar residues" evidence="3">
    <location>
        <begin position="330"/>
        <end position="339"/>
    </location>
</feature>
<keyword evidence="2" id="KW-0720">Serine protease</keyword>
<dbReference type="SUPFAM" id="SSF53474">
    <property type="entry name" value="alpha/beta-Hydrolases"/>
    <property type="match status" value="1"/>
</dbReference>
<keyword evidence="2" id="KW-0645">Protease</keyword>
<evidence type="ECO:0000256" key="2">
    <source>
        <dbReference type="ARBA" id="ARBA00022825"/>
    </source>
</evidence>